<dbReference type="Gene3D" id="1.20.120.520">
    <property type="entry name" value="nmb1532 protein domain like"/>
    <property type="match status" value="1"/>
</dbReference>
<dbReference type="AlphaFoldDB" id="A0A5B8R6T3"/>
<sequence length="159" mass="17811">MGFLHQLREEQAAIRERLDALERGLAAFHAADHPDARALHDDTLALVQALLPHHVHETQALARCLAAHEGNGRAEALRRAAERVLECGQALLEQLEDIEEDIVIPRDRLPTLGERFITVTREQLRREEQELLDAAEDTLSAGEWRRLAKSHTGATADRG</sequence>
<proteinExistence type="predicted"/>
<dbReference type="EMBL" id="MN079088">
    <property type="protein sequence ID" value="QEA04739.1"/>
    <property type="molecule type" value="Genomic_DNA"/>
</dbReference>
<evidence type="ECO:0008006" key="2">
    <source>
        <dbReference type="Google" id="ProtNLM"/>
    </source>
</evidence>
<organism evidence="1">
    <name type="scientific">uncultured organism</name>
    <dbReference type="NCBI Taxonomy" id="155900"/>
    <lineage>
        <taxon>unclassified sequences</taxon>
        <taxon>environmental samples</taxon>
    </lineage>
</organism>
<reference evidence="1" key="1">
    <citation type="submission" date="2019-06" db="EMBL/GenBank/DDBJ databases">
        <authorList>
            <person name="Murdoch R.W."/>
            <person name="Fathepure B."/>
        </authorList>
    </citation>
    <scope>NUCLEOTIDE SEQUENCE</scope>
</reference>
<gene>
    <name evidence="1" type="ORF">KBTEX_01047</name>
</gene>
<protein>
    <recommendedName>
        <fullName evidence="2">Hemerythrin-like domain-containing protein</fullName>
    </recommendedName>
</protein>
<name>A0A5B8R6T3_9ZZZZ</name>
<accession>A0A5B8R6T3</accession>
<evidence type="ECO:0000313" key="1">
    <source>
        <dbReference type="EMBL" id="QEA04739.1"/>
    </source>
</evidence>